<dbReference type="InterPro" id="IPR012340">
    <property type="entry name" value="NA-bd_OB-fold"/>
</dbReference>
<dbReference type="InterPro" id="IPR002059">
    <property type="entry name" value="CSP_DNA-bd"/>
</dbReference>
<keyword evidence="2" id="KW-0963">Cytoplasm</keyword>
<dbReference type="InterPro" id="IPR011129">
    <property type="entry name" value="CSD"/>
</dbReference>
<evidence type="ECO:0000256" key="2">
    <source>
        <dbReference type="ARBA" id="ARBA00022490"/>
    </source>
</evidence>
<evidence type="ECO:0000313" key="4">
    <source>
        <dbReference type="EMBL" id="SVC29104.1"/>
    </source>
</evidence>
<sequence length="64" mass="7297">MKSGKVKIWKDIEGWGFIEGDDGEDYFINIANVRRGQSITVHSRVKFDVFQGQRGSEAENVTLH</sequence>
<name>A0A382KWD6_9ZZZZ</name>
<dbReference type="PIRSF" id="PIRSF002599">
    <property type="entry name" value="Cold_shock_A"/>
    <property type="match status" value="1"/>
</dbReference>
<dbReference type="SUPFAM" id="SSF50249">
    <property type="entry name" value="Nucleic acid-binding proteins"/>
    <property type="match status" value="1"/>
</dbReference>
<comment type="subcellular location">
    <subcellularLocation>
        <location evidence="1">Cytoplasm</location>
    </subcellularLocation>
</comment>
<dbReference type="InterPro" id="IPR012156">
    <property type="entry name" value="Cold_shock_CspA"/>
</dbReference>
<evidence type="ECO:0000259" key="3">
    <source>
        <dbReference type="PROSITE" id="PS51857"/>
    </source>
</evidence>
<protein>
    <recommendedName>
        <fullName evidence="3">CSD domain-containing protein</fullName>
    </recommendedName>
</protein>
<dbReference type="GO" id="GO:0003676">
    <property type="term" value="F:nucleic acid binding"/>
    <property type="evidence" value="ECO:0007669"/>
    <property type="project" value="InterPro"/>
</dbReference>
<reference evidence="4" key="1">
    <citation type="submission" date="2018-05" db="EMBL/GenBank/DDBJ databases">
        <authorList>
            <person name="Lanie J.A."/>
            <person name="Ng W.-L."/>
            <person name="Kazmierczak K.M."/>
            <person name="Andrzejewski T.M."/>
            <person name="Davidsen T.M."/>
            <person name="Wayne K.J."/>
            <person name="Tettelin H."/>
            <person name="Glass J.I."/>
            <person name="Rusch D."/>
            <person name="Podicherti R."/>
            <person name="Tsui H.-C.T."/>
            <person name="Winkler M.E."/>
        </authorList>
    </citation>
    <scope>NUCLEOTIDE SEQUENCE</scope>
</reference>
<organism evidence="4">
    <name type="scientific">marine metagenome</name>
    <dbReference type="NCBI Taxonomy" id="408172"/>
    <lineage>
        <taxon>unclassified sequences</taxon>
        <taxon>metagenomes</taxon>
        <taxon>ecological metagenomes</taxon>
    </lineage>
</organism>
<evidence type="ECO:0000256" key="1">
    <source>
        <dbReference type="ARBA" id="ARBA00004496"/>
    </source>
</evidence>
<dbReference type="PROSITE" id="PS51857">
    <property type="entry name" value="CSD_2"/>
    <property type="match status" value="1"/>
</dbReference>
<dbReference type="Gene3D" id="2.40.50.140">
    <property type="entry name" value="Nucleic acid-binding proteins"/>
    <property type="match status" value="1"/>
</dbReference>
<feature type="domain" description="CSD" evidence="3">
    <location>
        <begin position="1"/>
        <end position="63"/>
    </location>
</feature>
<dbReference type="GO" id="GO:0005737">
    <property type="term" value="C:cytoplasm"/>
    <property type="evidence" value="ECO:0007669"/>
    <property type="project" value="UniProtKB-SubCell"/>
</dbReference>
<dbReference type="SMART" id="SM00357">
    <property type="entry name" value="CSP"/>
    <property type="match status" value="1"/>
</dbReference>
<proteinExistence type="predicted"/>
<dbReference type="AlphaFoldDB" id="A0A382KWD6"/>
<accession>A0A382KWD6</accession>
<gene>
    <name evidence="4" type="ORF">METZ01_LOCUS281958</name>
</gene>
<dbReference type="EMBL" id="UINC01083421">
    <property type="protein sequence ID" value="SVC29104.1"/>
    <property type="molecule type" value="Genomic_DNA"/>
</dbReference>
<dbReference type="Pfam" id="PF00313">
    <property type="entry name" value="CSD"/>
    <property type="match status" value="1"/>
</dbReference>